<dbReference type="EMBL" id="PVWO01000498">
    <property type="protein sequence ID" value="PSB45536.1"/>
    <property type="molecule type" value="Genomic_DNA"/>
</dbReference>
<keyword evidence="2" id="KW-1185">Reference proteome</keyword>
<comment type="caution">
    <text evidence="1">The sequence shown here is derived from an EMBL/GenBank/DDBJ whole genome shotgun (WGS) entry which is preliminary data.</text>
</comment>
<name>A0A2T1FKK0_9CYAN</name>
<dbReference type="Proteomes" id="UP000238937">
    <property type="component" value="Unassembled WGS sequence"/>
</dbReference>
<accession>A0A2T1FKK0</accession>
<protein>
    <submittedName>
        <fullName evidence="1">Uncharacterized protein</fullName>
    </submittedName>
</protein>
<gene>
    <name evidence="1" type="ORF">C7B77_25190</name>
</gene>
<reference evidence="1 2" key="1">
    <citation type="submission" date="2018-03" db="EMBL/GenBank/DDBJ databases">
        <title>The ancient ancestry and fast evolution of plastids.</title>
        <authorList>
            <person name="Moore K.R."/>
            <person name="Magnabosco C."/>
            <person name="Momper L."/>
            <person name="Gold D.A."/>
            <person name="Bosak T."/>
            <person name="Fournier G.P."/>
        </authorList>
    </citation>
    <scope>NUCLEOTIDE SEQUENCE [LARGE SCALE GENOMIC DNA]</scope>
    <source>
        <strain evidence="1 2">CCALA 037</strain>
    </source>
</reference>
<dbReference type="AlphaFoldDB" id="A0A2T1FKK0"/>
<evidence type="ECO:0000313" key="1">
    <source>
        <dbReference type="EMBL" id="PSB45536.1"/>
    </source>
</evidence>
<evidence type="ECO:0000313" key="2">
    <source>
        <dbReference type="Proteomes" id="UP000238937"/>
    </source>
</evidence>
<sequence length="59" mass="7085">MQVSLLRLQYANNAHPQFLLSHEGDRSYLFREIEIISVFVITKVTRQNGRRIILQTKWR</sequence>
<proteinExistence type="predicted"/>
<organism evidence="1 2">
    <name type="scientific">Chamaesiphon polymorphus CCALA 037</name>
    <dbReference type="NCBI Taxonomy" id="2107692"/>
    <lineage>
        <taxon>Bacteria</taxon>
        <taxon>Bacillati</taxon>
        <taxon>Cyanobacteriota</taxon>
        <taxon>Cyanophyceae</taxon>
        <taxon>Gomontiellales</taxon>
        <taxon>Chamaesiphonaceae</taxon>
        <taxon>Chamaesiphon</taxon>
    </lineage>
</organism>